<dbReference type="Proteomes" id="UP000054995">
    <property type="component" value="Unassembled WGS sequence"/>
</dbReference>
<protein>
    <submittedName>
        <fullName evidence="1">Uncharacterized protein</fullName>
    </submittedName>
</protein>
<evidence type="ECO:0000313" key="1">
    <source>
        <dbReference type="EMBL" id="KRY86977.1"/>
    </source>
</evidence>
<sequence>MPVSTILRSQLHSSAIQQLTAAHGTRIDGIGSYNLTFDMSLRLLYYWQRIVRVGIVLPKNHEPKSASHI</sequence>
<dbReference type="EMBL" id="JYDT01000063">
    <property type="protein sequence ID" value="KRY86977.1"/>
    <property type="molecule type" value="Genomic_DNA"/>
</dbReference>
<organism evidence="1 2">
    <name type="scientific">Trichinella pseudospiralis</name>
    <name type="common">Parasitic roundworm</name>
    <dbReference type="NCBI Taxonomy" id="6337"/>
    <lineage>
        <taxon>Eukaryota</taxon>
        <taxon>Metazoa</taxon>
        <taxon>Ecdysozoa</taxon>
        <taxon>Nematoda</taxon>
        <taxon>Enoplea</taxon>
        <taxon>Dorylaimia</taxon>
        <taxon>Trichinellida</taxon>
        <taxon>Trichinellidae</taxon>
        <taxon>Trichinella</taxon>
    </lineage>
</organism>
<gene>
    <name evidence="1" type="ORF">T4D_5763</name>
</gene>
<evidence type="ECO:0000313" key="2">
    <source>
        <dbReference type="Proteomes" id="UP000054995"/>
    </source>
</evidence>
<comment type="caution">
    <text evidence="1">The sequence shown here is derived from an EMBL/GenBank/DDBJ whole genome shotgun (WGS) entry which is preliminary data.</text>
</comment>
<dbReference type="OrthoDB" id="5829234at2759"/>
<dbReference type="AlphaFoldDB" id="A0A0V1FMC9"/>
<reference evidence="1 2" key="1">
    <citation type="submission" date="2015-01" db="EMBL/GenBank/DDBJ databases">
        <title>Evolution of Trichinella species and genotypes.</title>
        <authorList>
            <person name="Korhonen P.K."/>
            <person name="Edoardo P."/>
            <person name="Giuseppe L.R."/>
            <person name="Gasser R.B."/>
        </authorList>
    </citation>
    <scope>NUCLEOTIDE SEQUENCE [LARGE SCALE GENOMIC DNA]</scope>
    <source>
        <strain evidence="1">ISS470</strain>
    </source>
</reference>
<accession>A0A0V1FMC9</accession>
<keyword evidence="2" id="KW-1185">Reference proteome</keyword>
<proteinExistence type="predicted"/>
<name>A0A0V1FMC9_TRIPS</name>